<evidence type="ECO:0000256" key="3">
    <source>
        <dbReference type="RuleBase" id="RU362132"/>
    </source>
</evidence>
<dbReference type="GO" id="GO:0000287">
    <property type="term" value="F:magnesium ion binding"/>
    <property type="evidence" value="ECO:0007669"/>
    <property type="project" value="InterPro"/>
</dbReference>
<organism evidence="7 8">
    <name type="scientific">Sphingobacterium athyrii</name>
    <dbReference type="NCBI Taxonomy" id="2152717"/>
    <lineage>
        <taxon>Bacteria</taxon>
        <taxon>Pseudomonadati</taxon>
        <taxon>Bacteroidota</taxon>
        <taxon>Sphingobacteriia</taxon>
        <taxon>Sphingobacteriales</taxon>
        <taxon>Sphingobacteriaceae</taxon>
        <taxon>Sphingobacterium</taxon>
    </lineage>
</organism>
<gene>
    <name evidence="7" type="ORF">DCO56_08180</name>
</gene>
<accession>A0A363NW16</accession>
<feature type="domain" description="Thiamine pyrophosphate enzyme N-terminal TPP-binding" evidence="6">
    <location>
        <begin position="5"/>
        <end position="116"/>
    </location>
</feature>
<keyword evidence="8" id="KW-1185">Reference proteome</keyword>
<dbReference type="Gene3D" id="3.40.50.1220">
    <property type="entry name" value="TPP-binding domain"/>
    <property type="match status" value="1"/>
</dbReference>
<dbReference type="Pfam" id="PF00205">
    <property type="entry name" value="TPP_enzyme_M"/>
    <property type="match status" value="1"/>
</dbReference>
<dbReference type="InterPro" id="IPR047212">
    <property type="entry name" value="TPP_POXB-like"/>
</dbReference>
<dbReference type="CDD" id="cd02014">
    <property type="entry name" value="TPP_POX"/>
    <property type="match status" value="1"/>
</dbReference>
<evidence type="ECO:0000313" key="8">
    <source>
        <dbReference type="Proteomes" id="UP000250831"/>
    </source>
</evidence>
<dbReference type="Proteomes" id="UP000250831">
    <property type="component" value="Unassembled WGS sequence"/>
</dbReference>
<dbReference type="SUPFAM" id="SSF52467">
    <property type="entry name" value="DHS-like NAD/FAD-binding domain"/>
    <property type="match status" value="1"/>
</dbReference>
<reference evidence="7 8" key="1">
    <citation type="submission" date="2018-04" db="EMBL/GenBank/DDBJ databases">
        <title>Sphingobacterium sp. M46 Genome.</title>
        <authorList>
            <person name="Cheng J."/>
            <person name="Li Y."/>
        </authorList>
    </citation>
    <scope>NUCLEOTIDE SEQUENCE [LARGE SCALE GENOMIC DNA]</scope>
    <source>
        <strain evidence="7 8">M46</strain>
    </source>
</reference>
<dbReference type="InterPro" id="IPR000399">
    <property type="entry name" value="TPP-bd_CS"/>
</dbReference>
<dbReference type="Pfam" id="PF02775">
    <property type="entry name" value="TPP_enzyme_C"/>
    <property type="match status" value="1"/>
</dbReference>
<dbReference type="Pfam" id="PF02776">
    <property type="entry name" value="TPP_enzyme_N"/>
    <property type="match status" value="1"/>
</dbReference>
<dbReference type="GO" id="GO:0030976">
    <property type="term" value="F:thiamine pyrophosphate binding"/>
    <property type="evidence" value="ECO:0007669"/>
    <property type="project" value="InterPro"/>
</dbReference>
<comment type="caution">
    <text evidence="7">The sequence shown here is derived from an EMBL/GenBank/DDBJ whole genome shotgun (WGS) entry which is preliminary data.</text>
</comment>
<proteinExistence type="inferred from homology"/>
<dbReference type="PANTHER" id="PTHR42981">
    <property type="entry name" value="PYRUVATE DEHYDROGENASE [UBIQUINONE]"/>
    <property type="match status" value="1"/>
</dbReference>
<dbReference type="PANTHER" id="PTHR42981:SF2">
    <property type="entry name" value="PYRUVATE DEHYDROGENASE [UBIQUINONE]"/>
    <property type="match status" value="1"/>
</dbReference>
<dbReference type="InterPro" id="IPR012001">
    <property type="entry name" value="Thiamin_PyroP_enz_TPP-bd_dom"/>
</dbReference>
<keyword evidence="7" id="KW-0830">Ubiquinone</keyword>
<dbReference type="OrthoDB" id="4494979at2"/>
<name>A0A363NW16_9SPHI</name>
<evidence type="ECO:0000259" key="6">
    <source>
        <dbReference type="Pfam" id="PF02776"/>
    </source>
</evidence>
<dbReference type="InterPro" id="IPR029035">
    <property type="entry name" value="DHS-like_NAD/FAD-binding_dom"/>
</dbReference>
<dbReference type="PROSITE" id="PS00187">
    <property type="entry name" value="TPP_ENZYMES"/>
    <property type="match status" value="1"/>
</dbReference>
<evidence type="ECO:0000256" key="2">
    <source>
        <dbReference type="ARBA" id="ARBA00023052"/>
    </source>
</evidence>
<dbReference type="InterPro" id="IPR047211">
    <property type="entry name" value="POXB-like"/>
</dbReference>
<dbReference type="Gene3D" id="3.40.50.970">
    <property type="match status" value="2"/>
</dbReference>
<evidence type="ECO:0000313" key="7">
    <source>
        <dbReference type="EMBL" id="PUV24923.1"/>
    </source>
</evidence>
<dbReference type="EMBL" id="QCXX01000002">
    <property type="protein sequence ID" value="PUV24923.1"/>
    <property type="molecule type" value="Genomic_DNA"/>
</dbReference>
<feature type="domain" description="Thiamine pyrophosphate enzyme TPP-binding" evidence="5">
    <location>
        <begin position="381"/>
        <end position="528"/>
    </location>
</feature>
<protein>
    <submittedName>
        <fullName evidence="7">Ubiquinone-dependent pyruvate dehydrogenase</fullName>
    </submittedName>
</protein>
<evidence type="ECO:0000259" key="4">
    <source>
        <dbReference type="Pfam" id="PF00205"/>
    </source>
</evidence>
<dbReference type="GO" id="GO:0003824">
    <property type="term" value="F:catalytic activity"/>
    <property type="evidence" value="ECO:0007669"/>
    <property type="project" value="InterPro"/>
</dbReference>
<comment type="similarity">
    <text evidence="1 3">Belongs to the TPP enzyme family.</text>
</comment>
<dbReference type="InterPro" id="IPR029061">
    <property type="entry name" value="THDP-binding"/>
</dbReference>
<dbReference type="CDD" id="cd07039">
    <property type="entry name" value="TPP_PYR_POX"/>
    <property type="match status" value="1"/>
</dbReference>
<feature type="domain" description="Thiamine pyrophosphate enzyme central" evidence="4">
    <location>
        <begin position="192"/>
        <end position="318"/>
    </location>
</feature>
<keyword evidence="7" id="KW-0670">Pyruvate</keyword>
<sequence length="579" mass="63874">MGMKNVAHQIVGILKDAGIKRIYAVTGDSLNFFNEAVHEDGTMQWIHVRHEEVGAFAATAEADLHGIACCAGSSGPGHVHLINGVYEAHKTRVPMLVIASTCATYEFGTDYFQETNPIKLFDDCSCYNQMITRPEQVQRMVQNALQQAISKRDVAVIGLPGDVSEMESVHMNTSSKVFFTQPQIRPSDLEIGRLAQYINQAEKVTLFCGVGAKNAQQQIVQLSQKIHAPVGYSFKAKLDIQRDNPNEIGMTGLLGTASAFQSMHHSDLILLLGTDFPYKDFIPTNKTIVQIDIEGEKLGRRSIVDYGLVGDIEHTLKAVLPFVEARSDSSFLEKQLAAYEKVKEDLMIYVDDSGSECAIQPEFVAHMIDQKASDDAIFLLDTGMSCVWGARYINQRRDRKMLGSFNHGSMANAMPMAIGAALTHPERQIIAFCGDGGLSMLLGDLATIKQYNLPIKLIVFNNRSLGMVKLEMQVAGLKDQETNMVNPDFALVAQAMGIRAFTVTQPEAVDGVLSEAFRITDEPVLIDIYTSPNALAMPPKISFSQMKGMTESMAKLMLSGNFEEVWDTIKSNYKHLKSL</sequence>
<dbReference type="GO" id="GO:0019752">
    <property type="term" value="P:carboxylic acid metabolic process"/>
    <property type="evidence" value="ECO:0007669"/>
    <property type="project" value="UniProtKB-ARBA"/>
</dbReference>
<dbReference type="InterPro" id="IPR012000">
    <property type="entry name" value="Thiamin_PyroP_enz_cen_dom"/>
</dbReference>
<dbReference type="AlphaFoldDB" id="A0A363NW16"/>
<dbReference type="InterPro" id="IPR011766">
    <property type="entry name" value="TPP_enzyme_TPP-bd"/>
</dbReference>
<dbReference type="SUPFAM" id="SSF52518">
    <property type="entry name" value="Thiamin diphosphate-binding fold (THDP-binding)"/>
    <property type="match status" value="2"/>
</dbReference>
<evidence type="ECO:0000259" key="5">
    <source>
        <dbReference type="Pfam" id="PF02775"/>
    </source>
</evidence>
<keyword evidence="2 3" id="KW-0786">Thiamine pyrophosphate</keyword>
<evidence type="ECO:0000256" key="1">
    <source>
        <dbReference type="ARBA" id="ARBA00007812"/>
    </source>
</evidence>
<dbReference type="InterPro" id="IPR047210">
    <property type="entry name" value="TPP_PYR_POXB-like"/>
</dbReference>